<feature type="region of interest" description="Disordered" evidence="1">
    <location>
        <begin position="475"/>
        <end position="583"/>
    </location>
</feature>
<keyword evidence="5" id="KW-1185">Reference proteome</keyword>
<dbReference type="PROSITE" id="PS50174">
    <property type="entry name" value="G_PATCH"/>
    <property type="match status" value="1"/>
</dbReference>
<dbReference type="Proteomes" id="UP000294933">
    <property type="component" value="Unassembled WGS sequence"/>
</dbReference>
<dbReference type="STRING" id="50990.A0A4Y7QED4"/>
<evidence type="ECO:0000313" key="5">
    <source>
        <dbReference type="Proteomes" id="UP000294933"/>
    </source>
</evidence>
<dbReference type="Pfam" id="PF01424">
    <property type="entry name" value="R3H"/>
    <property type="match status" value="1"/>
</dbReference>
<feature type="compositionally biased region" description="Basic and acidic residues" evidence="1">
    <location>
        <begin position="558"/>
        <end position="572"/>
    </location>
</feature>
<dbReference type="PROSITE" id="PS51061">
    <property type="entry name" value="R3H"/>
    <property type="match status" value="1"/>
</dbReference>
<feature type="region of interest" description="Disordered" evidence="1">
    <location>
        <begin position="385"/>
        <end position="443"/>
    </location>
</feature>
<feature type="compositionally biased region" description="Basic and acidic residues" evidence="1">
    <location>
        <begin position="385"/>
        <end position="408"/>
    </location>
</feature>
<feature type="domain" description="G-patch" evidence="2">
    <location>
        <begin position="842"/>
        <end position="887"/>
    </location>
</feature>
<dbReference type="AlphaFoldDB" id="A0A4Y7QED4"/>
<gene>
    <name evidence="4" type="ORF">BD410DRAFT_560308</name>
</gene>
<feature type="region of interest" description="Disordered" evidence="1">
    <location>
        <begin position="802"/>
        <end position="837"/>
    </location>
</feature>
<name>A0A4Y7QED4_9AGAM</name>
<feature type="region of interest" description="Disordered" evidence="1">
    <location>
        <begin position="1"/>
        <end position="39"/>
    </location>
</feature>
<feature type="domain" description="R3H" evidence="3">
    <location>
        <begin position="719"/>
        <end position="786"/>
    </location>
</feature>
<dbReference type="EMBL" id="ML170162">
    <property type="protein sequence ID" value="TDL25994.1"/>
    <property type="molecule type" value="Genomic_DNA"/>
</dbReference>
<accession>A0A4Y7QED4</accession>
<feature type="compositionally biased region" description="Polar residues" evidence="1">
    <location>
        <begin position="102"/>
        <end position="114"/>
    </location>
</feature>
<sequence length="890" mass="96908">MNTPNVQYSPRGRGSPSGRATPTRQDIQRGRGRGRGFNRFDQNIPLAKLLDMDRPLLKPITFVRAQINPILFQRHEEILEVPDESTQVNDHVPTADRITRVFSGQSAPPTFQSSSDDDINGDSQGPDEAESLPVVDFHSLGDLFESKPVNDQKSPSSGGAARETLLQDRSASAEVNIIPPLNNVLAESVGFYIDVKPSSPGSQPSNSITVNRIDIERPLGSVIPDDGDDDVIVYVAPHPRSRKATPAPPSNEEPAQAPVPLTATFTSTISESNTGATSTTVSTITSVSTFATVSPVPSTSTAAQQPPPTPISPLPQTTVTPKAQLLDSVSLSFDRIAQSTSQNRKLRQFAASPRSRVLTKKGRQGAARKMKSAVMFGSFGAMREEAELRDARTQSRDPRRDEQRRGDSDVDWGDGDDPQTPNAVGDVDQLSNGLGGMDLDPELDPDSAALKRFVLGMARAQHMTIDDLADAEKLKMEDEDDEDASASEGSSHDSELDAVVDSEEREMIAEDGGPVSMATKPSDVDEEMEEEGSDDGVSSDDDDTPKRGFQTRLSKIRQHSDSRKGKGKKSDNVPDADSSDEDDFDRMFTWADKDEDFIHKIQDAVDGHDWKLQGRDRRQKKALFDAVQNGTFAYVEGNSPAARRKDKSIPEHLQEQWDKDRAKKAARKRERERERMEAATDVFSSHRKGKKARKAILRAATYDFDDDFDSDDDNGQPPHGRVVDMPSLVMQIRAFVADIGGKPNIALPPMDKAARKQVHEIAIAFNLKSKSVGKGKGRYTTLIRTSRTGMGIDERKIGRIMKRGGGEGQFGRPYERSGGGGPPPPRHKEGDVVGKAAPKIGHGNIGFKMLASMGWAEGDRIGVTGGLDAPLTAIMKTSKLGLGHTLSKKS</sequence>
<dbReference type="Gene3D" id="3.30.1370.50">
    <property type="entry name" value="R3H-like domain"/>
    <property type="match status" value="1"/>
</dbReference>
<dbReference type="SMART" id="SM00393">
    <property type="entry name" value="R3H"/>
    <property type="match status" value="1"/>
</dbReference>
<dbReference type="InterPro" id="IPR036867">
    <property type="entry name" value="R3H_dom_sf"/>
</dbReference>
<feature type="compositionally biased region" description="Acidic residues" evidence="1">
    <location>
        <begin position="524"/>
        <end position="543"/>
    </location>
</feature>
<feature type="compositionally biased region" description="Acidic residues" evidence="1">
    <location>
        <begin position="115"/>
        <end position="130"/>
    </location>
</feature>
<feature type="region of interest" description="Disordered" evidence="1">
    <location>
        <begin position="296"/>
        <end position="317"/>
    </location>
</feature>
<feature type="region of interest" description="Disordered" evidence="1">
    <location>
        <begin position="638"/>
        <end position="683"/>
    </location>
</feature>
<dbReference type="InterPro" id="IPR000467">
    <property type="entry name" value="G_patch_dom"/>
</dbReference>
<evidence type="ECO:0000256" key="1">
    <source>
        <dbReference type="SAM" id="MobiDB-lite"/>
    </source>
</evidence>
<proteinExistence type="predicted"/>
<dbReference type="VEuPathDB" id="FungiDB:BD410DRAFT_560308"/>
<evidence type="ECO:0000313" key="4">
    <source>
        <dbReference type="EMBL" id="TDL25994.1"/>
    </source>
</evidence>
<evidence type="ECO:0008006" key="6">
    <source>
        <dbReference type="Google" id="ProtNLM"/>
    </source>
</evidence>
<dbReference type="InterPro" id="IPR001374">
    <property type="entry name" value="R3H_dom"/>
</dbReference>
<dbReference type="GO" id="GO:0003676">
    <property type="term" value="F:nucleic acid binding"/>
    <property type="evidence" value="ECO:0007669"/>
    <property type="project" value="UniProtKB-UniRule"/>
</dbReference>
<feature type="region of interest" description="Disordered" evidence="1">
    <location>
        <begin position="101"/>
        <end position="130"/>
    </location>
</feature>
<reference evidence="4 5" key="1">
    <citation type="submission" date="2018-06" db="EMBL/GenBank/DDBJ databases">
        <title>A transcriptomic atlas of mushroom development highlights an independent origin of complex multicellularity.</title>
        <authorList>
            <consortium name="DOE Joint Genome Institute"/>
            <person name="Krizsan K."/>
            <person name="Almasi E."/>
            <person name="Merenyi Z."/>
            <person name="Sahu N."/>
            <person name="Viragh M."/>
            <person name="Koszo T."/>
            <person name="Mondo S."/>
            <person name="Kiss B."/>
            <person name="Balint B."/>
            <person name="Kues U."/>
            <person name="Barry K."/>
            <person name="Hegedus J.C."/>
            <person name="Henrissat B."/>
            <person name="Johnson J."/>
            <person name="Lipzen A."/>
            <person name="Ohm R."/>
            <person name="Nagy I."/>
            <person name="Pangilinan J."/>
            <person name="Yan J."/>
            <person name="Xiong Y."/>
            <person name="Grigoriev I.V."/>
            <person name="Hibbett D.S."/>
            <person name="Nagy L.G."/>
        </authorList>
    </citation>
    <scope>NUCLEOTIDE SEQUENCE [LARGE SCALE GENOMIC DNA]</scope>
    <source>
        <strain evidence="4 5">SZMC22713</strain>
    </source>
</reference>
<feature type="compositionally biased region" description="Basic and acidic residues" evidence="1">
    <location>
        <begin position="647"/>
        <end position="678"/>
    </location>
</feature>
<dbReference type="PANTHER" id="PTHR14195">
    <property type="entry name" value="G PATCH DOMAIN CONTAINING PROTEIN 2"/>
    <property type="match status" value="1"/>
</dbReference>
<dbReference type="SUPFAM" id="SSF82708">
    <property type="entry name" value="R3H domain"/>
    <property type="match status" value="1"/>
</dbReference>
<dbReference type="SMART" id="SM00443">
    <property type="entry name" value="G_patch"/>
    <property type="match status" value="1"/>
</dbReference>
<protein>
    <recommendedName>
        <fullName evidence="6">Protein SQS1</fullName>
    </recommendedName>
</protein>
<feature type="compositionally biased region" description="Basic residues" evidence="1">
    <location>
        <begin position="357"/>
        <end position="371"/>
    </location>
</feature>
<dbReference type="OrthoDB" id="21470at2759"/>
<evidence type="ECO:0000259" key="2">
    <source>
        <dbReference type="PROSITE" id="PS50174"/>
    </source>
</evidence>
<evidence type="ECO:0000259" key="3">
    <source>
        <dbReference type="PROSITE" id="PS51061"/>
    </source>
</evidence>
<dbReference type="InterPro" id="IPR051189">
    <property type="entry name" value="Splicing_assoc_domain"/>
</dbReference>
<organism evidence="4 5">
    <name type="scientific">Rickenella mellea</name>
    <dbReference type="NCBI Taxonomy" id="50990"/>
    <lineage>
        <taxon>Eukaryota</taxon>
        <taxon>Fungi</taxon>
        <taxon>Dikarya</taxon>
        <taxon>Basidiomycota</taxon>
        <taxon>Agaricomycotina</taxon>
        <taxon>Agaricomycetes</taxon>
        <taxon>Hymenochaetales</taxon>
        <taxon>Rickenellaceae</taxon>
        <taxon>Rickenella</taxon>
    </lineage>
</organism>
<feature type="region of interest" description="Disordered" evidence="1">
    <location>
        <begin position="340"/>
        <end position="371"/>
    </location>
</feature>